<sequence length="97" mass="11201">MDPSVEETDQSVEVMDQSAEEMDPSAEETDPSVEEMDQSAEETDHHRKKRTKGAFPAVCQICRVRMKNQDLSAFHPSEGCCTCFLSGVWRRERRFFR</sequence>
<organism evidence="1 2">
    <name type="scientific">Sphaerodactylus townsendi</name>
    <dbReference type="NCBI Taxonomy" id="933632"/>
    <lineage>
        <taxon>Eukaryota</taxon>
        <taxon>Metazoa</taxon>
        <taxon>Chordata</taxon>
        <taxon>Craniata</taxon>
        <taxon>Vertebrata</taxon>
        <taxon>Euteleostomi</taxon>
        <taxon>Lepidosauria</taxon>
        <taxon>Squamata</taxon>
        <taxon>Bifurcata</taxon>
        <taxon>Gekkota</taxon>
        <taxon>Sphaerodactylidae</taxon>
        <taxon>Sphaerodactylus</taxon>
    </lineage>
</organism>
<evidence type="ECO:0000313" key="1">
    <source>
        <dbReference type="EMBL" id="KAH7994841.1"/>
    </source>
</evidence>
<proteinExistence type="predicted"/>
<gene>
    <name evidence="1" type="ORF">K3G42_016974</name>
</gene>
<name>A0ACB8EQU4_9SAUR</name>
<reference evidence="1" key="1">
    <citation type="submission" date="2021-08" db="EMBL/GenBank/DDBJ databases">
        <title>The first chromosome-level gecko genome reveals the dynamic sex chromosomes of Neotropical dwarf geckos (Sphaerodactylidae: Sphaerodactylus).</title>
        <authorList>
            <person name="Pinto B.J."/>
            <person name="Keating S.E."/>
            <person name="Gamble T."/>
        </authorList>
    </citation>
    <scope>NUCLEOTIDE SEQUENCE</scope>
    <source>
        <strain evidence="1">TG3544</strain>
    </source>
</reference>
<comment type="caution">
    <text evidence="1">The sequence shown here is derived from an EMBL/GenBank/DDBJ whole genome shotgun (WGS) entry which is preliminary data.</text>
</comment>
<protein>
    <submittedName>
        <fullName evidence="1">Uncharacterized protein</fullName>
    </submittedName>
</protein>
<dbReference type="Proteomes" id="UP000827872">
    <property type="component" value="Linkage Group LG07"/>
</dbReference>
<accession>A0ACB8EQU4</accession>
<keyword evidence="2" id="KW-1185">Reference proteome</keyword>
<dbReference type="EMBL" id="CM037620">
    <property type="protein sequence ID" value="KAH7994841.1"/>
    <property type="molecule type" value="Genomic_DNA"/>
</dbReference>
<evidence type="ECO:0000313" key="2">
    <source>
        <dbReference type="Proteomes" id="UP000827872"/>
    </source>
</evidence>